<accession>A0A0D6GMX2</accession>
<dbReference type="Proteomes" id="UP000839908">
    <property type="component" value="Unassembled WGS sequence"/>
</dbReference>
<evidence type="ECO:0000313" key="20">
    <source>
        <dbReference type="Proteomes" id="UP000054461"/>
    </source>
</evidence>
<evidence type="ECO:0000313" key="3">
    <source>
        <dbReference type="EMBL" id="EBU9274080.1"/>
    </source>
</evidence>
<dbReference type="Proteomes" id="UP000839617">
    <property type="component" value="Unassembled WGS sequence"/>
</dbReference>
<dbReference type="Proteomes" id="UP000839616">
    <property type="component" value="Unassembled WGS sequence"/>
</dbReference>
<dbReference type="OMA" id="YVWATWC"/>
<dbReference type="InterPro" id="IPR050553">
    <property type="entry name" value="Thioredoxin_ResA/DsbE_sf"/>
</dbReference>
<dbReference type="Pfam" id="PF08534">
    <property type="entry name" value="Redoxin"/>
    <property type="match status" value="1"/>
</dbReference>
<name>A0A0D6GMX2_SALTM</name>
<dbReference type="EMBL" id="JYVU01000075">
    <property type="protein sequence ID" value="KTZ04679.1"/>
    <property type="molecule type" value="Genomic_DNA"/>
</dbReference>
<evidence type="ECO:0000313" key="19">
    <source>
        <dbReference type="Proteomes" id="UP000034636"/>
    </source>
</evidence>
<dbReference type="EMBL" id="AAKUOT010000012">
    <property type="protein sequence ID" value="ECV8760833.1"/>
    <property type="molecule type" value="Genomic_DNA"/>
</dbReference>
<dbReference type="KEGG" id="seni:CY43_05695"/>
<dbReference type="InterPro" id="IPR013766">
    <property type="entry name" value="Thioredoxin_domain"/>
</dbReference>
<evidence type="ECO:0000313" key="7">
    <source>
        <dbReference type="EMBL" id="ECE0297582.1"/>
    </source>
</evidence>
<gene>
    <name evidence="2" type="primary">scsD</name>
    <name evidence="10" type="ORF">AAB27_07985</name>
    <name evidence="17" type="ORF">AU613_11540</name>
    <name evidence="12" type="ORF">AVC05_14390</name>
    <name evidence="9" type="ORF">B1P38_15390</name>
    <name evidence="7" type="ORF">CE70_20890</name>
    <name evidence="13" type="ORF">CFF59_08755</name>
    <name evidence="16" type="ORF">DD95_21920</name>
    <name evidence="3" type="ORF">DMO92_18830</name>
    <name evidence="4" type="ORF">DPF41_16740</name>
    <name evidence="5" type="ORF">DPS76_18255</name>
    <name evidence="18" type="ORF">DRM14_05580</name>
    <name evidence="6" type="ORF">DU071_13170</name>
    <name evidence="8" type="ORF">E0935_19195</name>
    <name evidence="11" type="ORF">F3R12_11950</name>
    <name evidence="15" type="ORF">G3X03_004396</name>
    <name evidence="14" type="ORF">GB466_09045</name>
    <name evidence="2" type="ORF">SE14_01173</name>
</gene>
<dbReference type="EMBL" id="AAMLUT010000007">
    <property type="protein sequence ID" value="EDI6665351.1"/>
    <property type="molecule type" value="Genomic_DNA"/>
</dbReference>
<dbReference type="Proteomes" id="UP000885258">
    <property type="component" value="Unassembled WGS sequence"/>
</dbReference>
<feature type="domain" description="Thioredoxin" evidence="1">
    <location>
        <begin position="29"/>
        <end position="168"/>
    </location>
</feature>
<dbReference type="Proteomes" id="UP000839909">
    <property type="component" value="Unassembled WGS sequence"/>
</dbReference>
<evidence type="ECO:0000313" key="15">
    <source>
        <dbReference type="EMBL" id="HAE2126533.1"/>
    </source>
</evidence>
<dbReference type="RefSeq" id="WP_000907530.1">
    <property type="nucleotide sequence ID" value="NZ_AP023291.1"/>
</dbReference>
<reference evidence="15" key="6">
    <citation type="submission" date="2018-07" db="EMBL/GenBank/DDBJ databases">
        <authorList>
            <consortium name="NCBI Pathogen Detection Project"/>
        </authorList>
    </citation>
    <scope>NUCLEOTIDE SEQUENCE</scope>
    <source>
        <strain evidence="15">2011-60-344-1</strain>
        <strain evidence="14">Salmonella enterica</strain>
    </source>
</reference>
<evidence type="ECO:0000313" key="12">
    <source>
        <dbReference type="EMBL" id="ECY5342407.1"/>
    </source>
</evidence>
<dbReference type="EMBL" id="AAKRET010000015">
    <property type="protein sequence ID" value="ECU8354946.1"/>
    <property type="molecule type" value="Genomic_DNA"/>
</dbReference>
<dbReference type="EMBL" id="RVDJ01000004">
    <property type="protein sequence ID" value="MLP84797.1"/>
    <property type="molecule type" value="Genomic_DNA"/>
</dbReference>
<reference evidence="7 21" key="5">
    <citation type="submission" date="2018-07" db="EMBL/GenBank/DDBJ databases">
        <authorList>
            <consortium name="GenomeTrakr network: Whole genome sequencing for foodborne pathogen traceback"/>
        </authorList>
    </citation>
    <scope>NUCLEOTIDE SEQUENCE [LARGE SCALE GENOMIC DNA]</scope>
    <source>
        <strain evidence="11">AUSMDU00020735</strain>
        <strain evidence="7 21">VA_WGS-00080</strain>
    </source>
</reference>
<dbReference type="eggNOG" id="COG0526">
    <property type="taxonomic scope" value="Bacteria"/>
</dbReference>
<reference evidence="3" key="4">
    <citation type="submission" date="2018-06" db="EMBL/GenBank/DDBJ databases">
        <authorList>
            <person name="Ashton P.M."/>
            <person name="Dallman T."/>
            <person name="Nair S."/>
            <person name="De Pinna E."/>
            <person name="Peters T."/>
            <person name="Grant K."/>
        </authorList>
    </citation>
    <scope>NUCLEOTIDE SEQUENCE [LARGE SCALE GENOMIC DNA]</scope>
    <source>
        <strain evidence="4">231108</strain>
        <strain evidence="8">265852</strain>
        <strain evidence="17">29290</strain>
        <strain evidence="6">356083</strain>
        <strain evidence="5">422529</strain>
        <strain evidence="18">425567</strain>
        <strain evidence="12">43916</strain>
        <strain evidence="3">488670</strain>
        <strain evidence="10">86846</strain>
    </source>
</reference>
<evidence type="ECO:0000313" key="6">
    <source>
        <dbReference type="EMBL" id="EBY1702874.1"/>
    </source>
</evidence>
<dbReference type="CDD" id="cd03011">
    <property type="entry name" value="TlpA_like_ScsD_MtbDsbE"/>
    <property type="match status" value="1"/>
</dbReference>
<evidence type="ECO:0000313" key="13">
    <source>
        <dbReference type="EMBL" id="EDI6665351.1"/>
    </source>
</evidence>
<dbReference type="Proteomes" id="UP000839581">
    <property type="component" value="Unassembled WGS sequence"/>
</dbReference>
<dbReference type="PANTHER" id="PTHR42852:SF17">
    <property type="entry name" value="THIOREDOXIN-LIKE PROTEIN HI_1115"/>
    <property type="match status" value="1"/>
</dbReference>
<dbReference type="EMBL" id="AAHNIA010000022">
    <property type="protein sequence ID" value="EBY1702874.1"/>
    <property type="molecule type" value="Genomic_DNA"/>
</dbReference>
<evidence type="ECO:0000313" key="16">
    <source>
        <dbReference type="EMBL" id="KTZ04679.1"/>
    </source>
</evidence>
<dbReference type="EMBL" id="AAKVET010000007">
    <property type="protein sequence ID" value="ECW0640556.1"/>
    <property type="molecule type" value="Genomic_DNA"/>
</dbReference>
<evidence type="ECO:0000313" key="8">
    <source>
        <dbReference type="EMBL" id="ECF1545350.1"/>
    </source>
</evidence>
<evidence type="ECO:0000313" key="2">
    <source>
        <dbReference type="EMBL" id="AKH06734.1"/>
    </source>
</evidence>
<evidence type="ECO:0000313" key="10">
    <source>
        <dbReference type="EMBL" id="ECV8760833.1"/>
    </source>
</evidence>
<dbReference type="Proteomes" id="UP000034636">
    <property type="component" value="Chromosome"/>
</dbReference>
<dbReference type="SUPFAM" id="SSF52833">
    <property type="entry name" value="Thioredoxin-like"/>
    <property type="match status" value="1"/>
</dbReference>
<dbReference type="EMBL" id="AAHIDF010000020">
    <property type="protein sequence ID" value="EBW3629714.1"/>
    <property type="molecule type" value="Genomic_DNA"/>
</dbReference>
<dbReference type="EMBL" id="RSUA01000018">
    <property type="protein sequence ID" value="MIT49499.1"/>
    <property type="molecule type" value="Genomic_DNA"/>
</dbReference>
<dbReference type="Proteomes" id="UP000839595">
    <property type="component" value="Unassembled WGS sequence"/>
</dbReference>
<reference evidence="2 19" key="2">
    <citation type="journal article" date="2015" name="Genome Announc.">
        <title>Complete Genome Sequencing of a Multidrug-Resistant and Human-Invasive Salmonella enterica Serovar Typhimurium Strain of the Emerging Sequence Type 213 Genotype.</title>
        <authorList>
            <person name="Calva E."/>
            <person name="Silva C."/>
            <person name="Zaidi M.B."/>
            <person name="Sanchez-Flores A."/>
            <person name="Estrada K."/>
            <person name="Silva G.G."/>
            <person name="Soto-Jimenez L.M."/>
            <person name="Wiesner M."/>
            <person name="Fernandez-Mora M."/>
            <person name="Edwards R.A."/>
            <person name="Vinuesa P."/>
        </authorList>
    </citation>
    <scope>NUCLEOTIDE SEQUENCE [LARGE SCALE GENOMIC DNA]</scope>
    <source>
        <strain evidence="2 19">YU39</strain>
    </source>
</reference>
<dbReference type="EMBL" id="DAAFPQ010000005">
    <property type="protein sequence ID" value="HAB0970715.1"/>
    <property type="molecule type" value="Genomic_DNA"/>
</dbReference>
<dbReference type="EMBL" id="AAIKGB010000022">
    <property type="protein sequence ID" value="ECF1545350.1"/>
    <property type="molecule type" value="Genomic_DNA"/>
</dbReference>
<dbReference type="InterPro" id="IPR013740">
    <property type="entry name" value="Redoxin"/>
</dbReference>
<reference evidence="16 20" key="1">
    <citation type="submission" date="2014-09" db="EMBL/GenBank/DDBJ databases">
        <title>Salmonella Genotype and Phenotype Association.</title>
        <authorList>
            <person name="Chen Y."/>
            <person name="Folster J."/>
            <person name="Ayers S."/>
            <person name="Kabera C."/>
            <person name="Li C."/>
            <person name="Mukherjee S."/>
            <person name="Lam C."/>
            <person name="Zhao S."/>
            <person name="McDermott P."/>
        </authorList>
    </citation>
    <scope>NUCLEOTIDE SEQUENCE [LARGE SCALE GENOMIC DNA]</scope>
    <source>
        <strain evidence="16 20">CVM N32045</strain>
    </source>
</reference>
<evidence type="ECO:0000313" key="4">
    <source>
        <dbReference type="EMBL" id="EBW3629714.1"/>
    </source>
</evidence>
<dbReference type="PATRIC" id="fig|59201.130.peg.1012"/>
<evidence type="ECO:0000259" key="1">
    <source>
        <dbReference type="PROSITE" id="PS51352"/>
    </source>
</evidence>
<dbReference type="Proteomes" id="UP000839905">
    <property type="component" value="Unassembled WGS sequence"/>
</dbReference>
<dbReference type="Gene3D" id="3.40.30.10">
    <property type="entry name" value="Glutaredoxin"/>
    <property type="match status" value="1"/>
</dbReference>
<dbReference type="PANTHER" id="PTHR42852">
    <property type="entry name" value="THIOL:DISULFIDE INTERCHANGE PROTEIN DSBE"/>
    <property type="match status" value="1"/>
</dbReference>
<dbReference type="EMBL" id="DAAREU010000039">
    <property type="protein sequence ID" value="HAE2126533.1"/>
    <property type="molecule type" value="Genomic_DNA"/>
</dbReference>
<dbReference type="Proteomes" id="UP000839911">
    <property type="component" value="Unassembled WGS sequence"/>
</dbReference>
<dbReference type="InterPro" id="IPR036249">
    <property type="entry name" value="Thioredoxin-like_sf"/>
</dbReference>
<dbReference type="Proteomes" id="UP000054461">
    <property type="component" value="Unassembled WGS sequence"/>
</dbReference>
<proteinExistence type="predicted"/>
<evidence type="ECO:0000313" key="18">
    <source>
        <dbReference type="EMBL" id="MLP84797.1"/>
    </source>
</evidence>
<dbReference type="GO" id="GO:0016491">
    <property type="term" value="F:oxidoreductase activity"/>
    <property type="evidence" value="ECO:0007669"/>
    <property type="project" value="InterPro"/>
</dbReference>
<evidence type="ECO:0000313" key="9">
    <source>
        <dbReference type="EMBL" id="ECU8354946.1"/>
    </source>
</evidence>
<accession>A0A0F7J5N3</accession>
<evidence type="ECO:0000313" key="17">
    <source>
        <dbReference type="EMBL" id="MIT49499.1"/>
    </source>
</evidence>
<dbReference type="EMBL" id="AAHDPU010000019">
    <property type="protein sequence ID" value="EBU9274080.1"/>
    <property type="molecule type" value="Genomic_DNA"/>
</dbReference>
<dbReference type="AlphaFoldDB" id="A0A0D6GMX2"/>
<sequence>MAGKLRRWLREAAVFLALLIAIMVVMDVWRAPQAPPAFATTPLRTLTGESTTLATLSEERPVLLYFWASWCGVCRFTTPAVARLAAEGENVMTVALRSGDDAEVARWLARKGVDFPVVNDANGALSAGWEISVTPTLVVVSQGRVVFTTSGWTSYWGMKLRLWWAKTF</sequence>
<dbReference type="EMBL" id="AAHIPE010000022">
    <property type="protein sequence ID" value="EBW5464362.1"/>
    <property type="molecule type" value="Genomic_DNA"/>
</dbReference>
<dbReference type="Proteomes" id="UP000885385">
    <property type="component" value="Unassembled WGS sequence"/>
</dbReference>
<dbReference type="Proteomes" id="UP000338496">
    <property type="component" value="Unassembled WGS sequence"/>
</dbReference>
<dbReference type="EMBL" id="AAIGQE010000017">
    <property type="protein sequence ID" value="ECE0297582.1"/>
    <property type="molecule type" value="Genomic_DNA"/>
</dbReference>
<reference evidence="9" key="7">
    <citation type="submission" date="2018-08" db="EMBL/GenBank/DDBJ databases">
        <authorList>
            <consortium name="PulseNet: The National Subtyping Network for Foodborne Disease Surveillance"/>
            <person name="Tarr C.L."/>
            <person name="Trees E."/>
            <person name="Katz L.S."/>
            <person name="Carleton-Romer H.A."/>
            <person name="Stroika S."/>
            <person name="Kucerova Z."/>
            <person name="Roache K.F."/>
            <person name="Sabol A.L."/>
            <person name="Besser J."/>
            <person name="Gerner-Smidt P."/>
        </authorList>
    </citation>
    <scope>NUCLEOTIDE SEQUENCE [LARGE SCALE GENOMIC DNA]</scope>
    <source>
        <strain evidence="9">PNUSAS008736</strain>
        <strain evidence="13">PNUSAS016739</strain>
    </source>
</reference>
<evidence type="ECO:0000313" key="14">
    <source>
        <dbReference type="EMBL" id="HAB0970715.1"/>
    </source>
</evidence>
<dbReference type="EMBL" id="AALDNI010000029">
    <property type="protein sequence ID" value="ECY5342407.1"/>
    <property type="molecule type" value="Genomic_DNA"/>
</dbReference>
<evidence type="ECO:0000313" key="11">
    <source>
        <dbReference type="EMBL" id="ECW0640556.1"/>
    </source>
</evidence>
<accession>A0A0M2ITA7</accession>
<dbReference type="PROSITE" id="PS51352">
    <property type="entry name" value="THIOREDOXIN_2"/>
    <property type="match status" value="1"/>
</dbReference>
<reference evidence="15" key="3">
    <citation type="journal article" date="2018" name="Genome Biol.">
        <title>SKESA: strategic k-mer extension for scrupulous assemblies.</title>
        <authorList>
            <person name="Souvorov A."/>
            <person name="Agarwala R."/>
            <person name="Lipman D.J."/>
        </authorList>
    </citation>
    <scope>NUCLEOTIDE SEQUENCE</scope>
    <source>
        <strain evidence="15">2011-60-344-1</strain>
        <strain evidence="14">Salmonella enterica</strain>
    </source>
</reference>
<organism evidence="15">
    <name type="scientific">Salmonella typhimurium</name>
    <dbReference type="NCBI Taxonomy" id="90371"/>
    <lineage>
        <taxon>Bacteria</taxon>
        <taxon>Pseudomonadati</taxon>
        <taxon>Pseudomonadota</taxon>
        <taxon>Gammaproteobacteria</taxon>
        <taxon>Enterobacterales</taxon>
        <taxon>Enterobacteriaceae</taxon>
        <taxon>Salmonella</taxon>
    </lineage>
</organism>
<dbReference type="Proteomes" id="UP000839915">
    <property type="component" value="Unassembled WGS sequence"/>
</dbReference>
<dbReference type="Proteomes" id="UP000839907">
    <property type="component" value="Unassembled WGS sequence"/>
</dbReference>
<evidence type="ECO:0000313" key="21">
    <source>
        <dbReference type="Proteomes" id="UP000338496"/>
    </source>
</evidence>
<evidence type="ECO:0000313" key="5">
    <source>
        <dbReference type="EMBL" id="EBW5464362.1"/>
    </source>
</evidence>
<protein>
    <submittedName>
        <fullName evidence="16">Alkyl hydroperoxide reductase</fullName>
    </submittedName>
    <submittedName>
        <fullName evidence="15">Protein disulfide oxidoreductase</fullName>
    </submittedName>
    <submittedName>
        <fullName evidence="14">Redoxin family protein</fullName>
    </submittedName>
    <submittedName>
        <fullName evidence="2">Suppression of copper sensitivity protein</fullName>
    </submittedName>
</protein>
<dbReference type="EMBL" id="CP011428">
    <property type="protein sequence ID" value="AKH06734.1"/>
    <property type="molecule type" value="Genomic_DNA"/>
</dbReference>